<evidence type="ECO:0000256" key="2">
    <source>
        <dbReference type="SAM" id="SignalP"/>
    </source>
</evidence>
<feature type="region of interest" description="Disordered" evidence="1">
    <location>
        <begin position="36"/>
        <end position="115"/>
    </location>
</feature>
<dbReference type="InterPro" id="IPR025419">
    <property type="entry name" value="DUF4142"/>
</dbReference>
<gene>
    <name evidence="4" type="ORF">ACFFJK_17630</name>
</gene>
<accession>A0ABV6FJM5</accession>
<proteinExistence type="predicted"/>
<dbReference type="InterPro" id="IPR012347">
    <property type="entry name" value="Ferritin-like"/>
</dbReference>
<dbReference type="EMBL" id="JBHLWP010000016">
    <property type="protein sequence ID" value="MFC0253721.1"/>
    <property type="molecule type" value="Genomic_DNA"/>
</dbReference>
<keyword evidence="5" id="KW-1185">Reference proteome</keyword>
<feature type="chain" id="PRO_5046437390" evidence="2">
    <location>
        <begin position="28"/>
        <end position="279"/>
    </location>
</feature>
<evidence type="ECO:0000313" key="5">
    <source>
        <dbReference type="Proteomes" id="UP001589773"/>
    </source>
</evidence>
<feature type="region of interest" description="Disordered" evidence="1">
    <location>
        <begin position="260"/>
        <end position="279"/>
    </location>
</feature>
<feature type="domain" description="DUF4142" evidence="3">
    <location>
        <begin position="129"/>
        <end position="265"/>
    </location>
</feature>
<feature type="compositionally biased region" description="Polar residues" evidence="1">
    <location>
        <begin position="263"/>
        <end position="279"/>
    </location>
</feature>
<organism evidence="4 5">
    <name type="scientific">Massilia consociata</name>
    <dbReference type="NCBI Taxonomy" id="760117"/>
    <lineage>
        <taxon>Bacteria</taxon>
        <taxon>Pseudomonadati</taxon>
        <taxon>Pseudomonadota</taxon>
        <taxon>Betaproteobacteria</taxon>
        <taxon>Burkholderiales</taxon>
        <taxon>Oxalobacteraceae</taxon>
        <taxon>Telluria group</taxon>
        <taxon>Massilia</taxon>
    </lineage>
</organism>
<evidence type="ECO:0000256" key="1">
    <source>
        <dbReference type="SAM" id="MobiDB-lite"/>
    </source>
</evidence>
<dbReference type="Gene3D" id="1.20.1260.10">
    <property type="match status" value="1"/>
</dbReference>
<evidence type="ECO:0000259" key="3">
    <source>
        <dbReference type="Pfam" id="PF13628"/>
    </source>
</evidence>
<reference evidence="4 5" key="1">
    <citation type="submission" date="2024-09" db="EMBL/GenBank/DDBJ databases">
        <authorList>
            <person name="Sun Q."/>
            <person name="Mori K."/>
        </authorList>
    </citation>
    <scope>NUCLEOTIDE SEQUENCE [LARGE SCALE GENOMIC DNA]</scope>
    <source>
        <strain evidence="4 5">CCM 7792</strain>
    </source>
</reference>
<evidence type="ECO:0000313" key="4">
    <source>
        <dbReference type="EMBL" id="MFC0253721.1"/>
    </source>
</evidence>
<protein>
    <submittedName>
        <fullName evidence="4">DUF4142 domain-containing protein</fullName>
    </submittedName>
</protein>
<name>A0ABV6FJM5_9BURK</name>
<dbReference type="Proteomes" id="UP001589773">
    <property type="component" value="Unassembled WGS sequence"/>
</dbReference>
<dbReference type="Pfam" id="PF13628">
    <property type="entry name" value="DUF4142"/>
    <property type="match status" value="1"/>
</dbReference>
<feature type="signal peptide" evidence="2">
    <location>
        <begin position="1"/>
        <end position="27"/>
    </location>
</feature>
<dbReference type="RefSeq" id="WP_379680871.1">
    <property type="nucleotide sequence ID" value="NZ_JBHLWP010000016.1"/>
</dbReference>
<dbReference type="PANTHER" id="PTHR38593:SF1">
    <property type="entry name" value="BLR2558 PROTEIN"/>
    <property type="match status" value="1"/>
</dbReference>
<comment type="caution">
    <text evidence="4">The sequence shown here is derived from an EMBL/GenBank/DDBJ whole genome shotgun (WGS) entry which is preliminary data.</text>
</comment>
<keyword evidence="2" id="KW-0732">Signal</keyword>
<feature type="compositionally biased region" description="Polar residues" evidence="1">
    <location>
        <begin position="38"/>
        <end position="51"/>
    </location>
</feature>
<sequence>MQKNQVVKKLLAVTAVAAMFSAFGVQAQTTSGQSAQSMTNQSATGNPNLTGKTAADGTVNNTSSQGMEDRSGQTGASGSSGTSGASGTAGTTHSEGAKSHTGSDGAQASGASGAAGATAAGGAAQLSAADKKVINDMAMSNMAEIEISKLALSKSQNPDVKTYAQQMIDDHSKAQAEVQALAQSKGVTLPTELDAKHKAMSAKLEKLSGDAFDKAYMKQAGVADHKATHSKLVAGSKKAKDPDVKALATKMTPTVEQHLKAAQQMSGNTGKTSGTASGK</sequence>
<feature type="compositionally biased region" description="Low complexity" evidence="1">
    <location>
        <begin position="72"/>
        <end position="94"/>
    </location>
</feature>
<dbReference type="PANTHER" id="PTHR38593">
    <property type="entry name" value="BLR2558 PROTEIN"/>
    <property type="match status" value="1"/>
</dbReference>
<feature type="compositionally biased region" description="Low complexity" evidence="1">
    <location>
        <begin position="102"/>
        <end position="115"/>
    </location>
</feature>